<dbReference type="RefSeq" id="WP_425571346.1">
    <property type="nucleotide sequence ID" value="NZ_BAABGA010000060.1"/>
</dbReference>
<evidence type="ECO:0000259" key="2">
    <source>
        <dbReference type="PROSITE" id="PS50846"/>
    </source>
</evidence>
<dbReference type="SUPFAM" id="SSF55008">
    <property type="entry name" value="HMA, heavy metal-associated domain"/>
    <property type="match status" value="1"/>
</dbReference>
<comment type="caution">
    <text evidence="3">The sequence shown here is derived from an EMBL/GenBank/DDBJ whole genome shotgun (WGS) entry which is preliminary data.</text>
</comment>
<feature type="signal peptide" evidence="1">
    <location>
        <begin position="1"/>
        <end position="29"/>
    </location>
</feature>
<keyword evidence="4" id="KW-1185">Reference proteome</keyword>
<sequence>MSNWVRSTGLVAGLMLLAVSVFVSSPAQAADPAKSQIIMTVGEMCGGCVKKISKRFEGVKGVAKVQCSIEKKSVTVIPDQGVRLSPKGVWELMESIGKTPAKMVTPNGTFTSKPKS</sequence>
<dbReference type="Gene3D" id="3.30.70.100">
    <property type="match status" value="1"/>
</dbReference>
<dbReference type="Proteomes" id="UP001500840">
    <property type="component" value="Unassembled WGS sequence"/>
</dbReference>
<dbReference type="CDD" id="cd00371">
    <property type="entry name" value="HMA"/>
    <property type="match status" value="1"/>
</dbReference>
<feature type="chain" id="PRO_5046534960" evidence="1">
    <location>
        <begin position="30"/>
        <end position="116"/>
    </location>
</feature>
<feature type="domain" description="HMA" evidence="2">
    <location>
        <begin position="34"/>
        <end position="101"/>
    </location>
</feature>
<keyword evidence="1" id="KW-0732">Signal</keyword>
<proteinExistence type="predicted"/>
<evidence type="ECO:0000313" key="4">
    <source>
        <dbReference type="Proteomes" id="UP001500840"/>
    </source>
</evidence>
<dbReference type="InterPro" id="IPR006121">
    <property type="entry name" value="HMA_dom"/>
</dbReference>
<dbReference type="Pfam" id="PF00403">
    <property type="entry name" value="HMA"/>
    <property type="match status" value="1"/>
</dbReference>
<gene>
    <name evidence="3" type="ORF">GCM10023156_45650</name>
</gene>
<protein>
    <submittedName>
        <fullName evidence="3">Heavy-metal-associated domain-containing protein</fullName>
    </submittedName>
</protein>
<evidence type="ECO:0000313" key="3">
    <source>
        <dbReference type="EMBL" id="GAA4462162.1"/>
    </source>
</evidence>
<evidence type="ECO:0000256" key="1">
    <source>
        <dbReference type="SAM" id="SignalP"/>
    </source>
</evidence>
<accession>A0ABP8N9B4</accession>
<dbReference type="InterPro" id="IPR036163">
    <property type="entry name" value="HMA_dom_sf"/>
</dbReference>
<dbReference type="PROSITE" id="PS50846">
    <property type="entry name" value="HMA_2"/>
    <property type="match status" value="1"/>
</dbReference>
<organism evidence="3 4">
    <name type="scientific">Novipirellula rosea</name>
    <dbReference type="NCBI Taxonomy" id="1031540"/>
    <lineage>
        <taxon>Bacteria</taxon>
        <taxon>Pseudomonadati</taxon>
        <taxon>Planctomycetota</taxon>
        <taxon>Planctomycetia</taxon>
        <taxon>Pirellulales</taxon>
        <taxon>Pirellulaceae</taxon>
        <taxon>Novipirellula</taxon>
    </lineage>
</organism>
<reference evidence="4" key="1">
    <citation type="journal article" date="2019" name="Int. J. Syst. Evol. Microbiol.">
        <title>The Global Catalogue of Microorganisms (GCM) 10K type strain sequencing project: providing services to taxonomists for standard genome sequencing and annotation.</title>
        <authorList>
            <consortium name="The Broad Institute Genomics Platform"/>
            <consortium name="The Broad Institute Genome Sequencing Center for Infectious Disease"/>
            <person name="Wu L."/>
            <person name="Ma J."/>
        </authorList>
    </citation>
    <scope>NUCLEOTIDE SEQUENCE [LARGE SCALE GENOMIC DNA]</scope>
    <source>
        <strain evidence="4">JCM 17759</strain>
    </source>
</reference>
<dbReference type="EMBL" id="BAABGA010000060">
    <property type="protein sequence ID" value="GAA4462162.1"/>
    <property type="molecule type" value="Genomic_DNA"/>
</dbReference>
<name>A0ABP8N9B4_9BACT</name>